<dbReference type="OrthoDB" id="2985014at2759"/>
<evidence type="ECO:0000256" key="9">
    <source>
        <dbReference type="ARBA" id="ARBA00023201"/>
    </source>
</evidence>
<keyword evidence="3" id="KW-0813">Transport</keyword>
<dbReference type="EMBL" id="OU892287">
    <property type="protein sequence ID" value="CAG9761906.1"/>
    <property type="molecule type" value="Genomic_DNA"/>
</dbReference>
<evidence type="ECO:0000256" key="6">
    <source>
        <dbReference type="ARBA" id="ARBA00022989"/>
    </source>
</evidence>
<evidence type="ECO:0000256" key="5">
    <source>
        <dbReference type="ARBA" id="ARBA00022847"/>
    </source>
</evidence>
<dbReference type="PROSITE" id="PS50850">
    <property type="entry name" value="MFS"/>
    <property type="match status" value="1"/>
</dbReference>
<keyword evidence="15" id="KW-1185">Reference proteome</keyword>
<dbReference type="FunFam" id="1.20.1250.20:FF:000003">
    <property type="entry name" value="Solute carrier family 17 member 3"/>
    <property type="match status" value="1"/>
</dbReference>
<dbReference type="AlphaFoldDB" id="A0A9N9MK26"/>
<dbReference type="InterPro" id="IPR011701">
    <property type="entry name" value="MFS"/>
</dbReference>
<dbReference type="SUPFAM" id="SSF103473">
    <property type="entry name" value="MFS general substrate transporter"/>
    <property type="match status" value="1"/>
</dbReference>
<dbReference type="GO" id="GO:0015293">
    <property type="term" value="F:symporter activity"/>
    <property type="evidence" value="ECO:0007669"/>
    <property type="project" value="UniProtKB-KW"/>
</dbReference>
<evidence type="ECO:0000256" key="12">
    <source>
        <dbReference type="SAM" id="Phobius"/>
    </source>
</evidence>
<keyword evidence="9" id="KW-0739">Sodium transport</keyword>
<gene>
    <name evidence="14" type="ORF">CEUTPL_LOCUS2598</name>
</gene>
<dbReference type="Proteomes" id="UP001152799">
    <property type="component" value="Chromosome 11"/>
</dbReference>
<dbReference type="GO" id="GO:0016020">
    <property type="term" value="C:membrane"/>
    <property type="evidence" value="ECO:0007669"/>
    <property type="project" value="UniProtKB-SubCell"/>
</dbReference>
<evidence type="ECO:0000313" key="14">
    <source>
        <dbReference type="EMBL" id="CAG9761906.1"/>
    </source>
</evidence>
<evidence type="ECO:0000256" key="1">
    <source>
        <dbReference type="ARBA" id="ARBA00004141"/>
    </source>
</evidence>
<dbReference type="GO" id="GO:0006814">
    <property type="term" value="P:sodium ion transport"/>
    <property type="evidence" value="ECO:0007669"/>
    <property type="project" value="UniProtKB-KW"/>
</dbReference>
<comment type="subcellular location">
    <subcellularLocation>
        <location evidence="1">Membrane</location>
        <topology evidence="1">Multi-pass membrane protein</topology>
    </subcellularLocation>
</comment>
<keyword evidence="7" id="KW-0915">Sodium</keyword>
<feature type="transmembrane region" description="Helical" evidence="12">
    <location>
        <begin position="172"/>
        <end position="191"/>
    </location>
</feature>
<keyword evidence="6 12" id="KW-1133">Transmembrane helix</keyword>
<accession>A0A9N9MK26</accession>
<feature type="domain" description="Major facilitator superfamily (MFS) profile" evidence="13">
    <location>
        <begin position="42"/>
        <end position="460"/>
    </location>
</feature>
<dbReference type="PANTHER" id="PTHR11662">
    <property type="entry name" value="SOLUTE CARRIER FAMILY 17"/>
    <property type="match status" value="1"/>
</dbReference>
<evidence type="ECO:0000256" key="11">
    <source>
        <dbReference type="ARBA" id="ARBA00068450"/>
    </source>
</evidence>
<reference evidence="14" key="1">
    <citation type="submission" date="2022-01" db="EMBL/GenBank/DDBJ databases">
        <authorList>
            <person name="King R."/>
        </authorList>
    </citation>
    <scope>NUCLEOTIDE SEQUENCE</scope>
</reference>
<evidence type="ECO:0000256" key="2">
    <source>
        <dbReference type="ARBA" id="ARBA00008586"/>
    </source>
</evidence>
<evidence type="ECO:0000259" key="13">
    <source>
        <dbReference type="PROSITE" id="PS50850"/>
    </source>
</evidence>
<feature type="transmembrane region" description="Helical" evidence="12">
    <location>
        <begin position="342"/>
        <end position="360"/>
    </location>
</feature>
<comment type="similarity">
    <text evidence="2">Belongs to the major facilitator superfamily. Sodium/anion cotransporter family.</text>
</comment>
<feature type="transmembrane region" description="Helical" evidence="12">
    <location>
        <begin position="265"/>
        <end position="284"/>
    </location>
</feature>
<feature type="transmembrane region" description="Helical" evidence="12">
    <location>
        <begin position="82"/>
        <end position="103"/>
    </location>
</feature>
<evidence type="ECO:0000256" key="7">
    <source>
        <dbReference type="ARBA" id="ARBA00023053"/>
    </source>
</evidence>
<organism evidence="14 15">
    <name type="scientific">Ceutorhynchus assimilis</name>
    <name type="common">cabbage seed weevil</name>
    <dbReference type="NCBI Taxonomy" id="467358"/>
    <lineage>
        <taxon>Eukaryota</taxon>
        <taxon>Metazoa</taxon>
        <taxon>Ecdysozoa</taxon>
        <taxon>Arthropoda</taxon>
        <taxon>Hexapoda</taxon>
        <taxon>Insecta</taxon>
        <taxon>Pterygota</taxon>
        <taxon>Neoptera</taxon>
        <taxon>Endopterygota</taxon>
        <taxon>Coleoptera</taxon>
        <taxon>Polyphaga</taxon>
        <taxon>Cucujiformia</taxon>
        <taxon>Curculionidae</taxon>
        <taxon>Ceutorhynchinae</taxon>
        <taxon>Ceutorhynchus</taxon>
    </lineage>
</organism>
<dbReference type="InterPro" id="IPR020846">
    <property type="entry name" value="MFS_dom"/>
</dbReference>
<feature type="transmembrane region" description="Helical" evidence="12">
    <location>
        <begin position="367"/>
        <end position="388"/>
    </location>
</feature>
<feature type="transmembrane region" description="Helical" evidence="12">
    <location>
        <begin position="203"/>
        <end position="221"/>
    </location>
</feature>
<keyword evidence="8 12" id="KW-0472">Membrane</keyword>
<evidence type="ECO:0000256" key="8">
    <source>
        <dbReference type="ARBA" id="ARBA00023136"/>
    </source>
</evidence>
<dbReference type="InterPro" id="IPR036259">
    <property type="entry name" value="MFS_trans_sf"/>
</dbReference>
<dbReference type="Gene3D" id="1.20.1250.20">
    <property type="entry name" value="MFS general substrate transporter like domains"/>
    <property type="match status" value="2"/>
</dbReference>
<evidence type="ECO:0000313" key="15">
    <source>
        <dbReference type="Proteomes" id="UP001152799"/>
    </source>
</evidence>
<feature type="transmembrane region" description="Helical" evidence="12">
    <location>
        <begin position="305"/>
        <end position="322"/>
    </location>
</feature>
<sequence length="475" mass="52709">MRVDKETYYTPVENGQKVVEENEQNVKLPLIGVRHWQVLLLFIMVFTAFGFRMILSVAIVAMTDPNASTNPNVPVYDWKDKGSILSAFFWGYIWPQVFAGYAANRFGAKWFLIGTMFVQSLLGISTPLTAAYLGSAGMCMSRALQGVCQGFIFPSVTHQLSQWVPHEERSRLGAFAFGAGPFGTVIAMLISGQIASSWYGWPLIFYIYGGVGLAWCLLFTFSGSNSPAVHPTISKAEKFYIEQSLGHTDEKPSHKVPWISIFKSVPVWAIFVVQLGNNYSMWTLMTQIPNYMSHVMNFNIKDNSTLSALPFLTLWIMSFMFSFTSDSIINRKIVTIGTSRKIFNTIGLVVPAIALVALGFTRSDQPAQGVILLIVAVSFNSACMSGWGLNHMDLSPNHAGTLMGLTNGLSHIAAIIAPLTVQYLVRDEEDPKQWRVIFLLAASLWMLVAVAFIGFGSGEVQPWNEDSEEEKEEKA</sequence>
<keyword evidence="9" id="KW-0406">Ion transport</keyword>
<dbReference type="PANTHER" id="PTHR11662:SF280">
    <property type="entry name" value="FI21844P1-RELATED"/>
    <property type="match status" value="1"/>
</dbReference>
<dbReference type="GO" id="GO:0006820">
    <property type="term" value="P:monoatomic anion transport"/>
    <property type="evidence" value="ECO:0007669"/>
    <property type="project" value="TreeGrafter"/>
</dbReference>
<feature type="transmembrane region" description="Helical" evidence="12">
    <location>
        <begin position="408"/>
        <end position="425"/>
    </location>
</feature>
<feature type="transmembrane region" description="Helical" evidence="12">
    <location>
        <begin position="38"/>
        <end position="62"/>
    </location>
</feature>
<keyword evidence="5" id="KW-0769">Symport</keyword>
<dbReference type="InterPro" id="IPR050382">
    <property type="entry name" value="MFS_Na/Anion_cotransporter"/>
</dbReference>
<keyword evidence="4 12" id="KW-0812">Transmembrane</keyword>
<feature type="transmembrane region" description="Helical" evidence="12">
    <location>
        <begin position="110"/>
        <end position="133"/>
    </location>
</feature>
<evidence type="ECO:0000256" key="10">
    <source>
        <dbReference type="ARBA" id="ARBA00054632"/>
    </source>
</evidence>
<feature type="transmembrane region" description="Helical" evidence="12">
    <location>
        <begin position="437"/>
        <end position="455"/>
    </location>
</feature>
<dbReference type="Pfam" id="PF07690">
    <property type="entry name" value="MFS_1"/>
    <property type="match status" value="1"/>
</dbReference>
<name>A0A9N9MK26_9CUCU</name>
<proteinExistence type="inferred from homology"/>
<evidence type="ECO:0000256" key="4">
    <source>
        <dbReference type="ARBA" id="ARBA00022692"/>
    </source>
</evidence>
<evidence type="ECO:0000256" key="3">
    <source>
        <dbReference type="ARBA" id="ARBA00022448"/>
    </source>
</evidence>
<dbReference type="FunFam" id="1.20.1250.20:FF:000144">
    <property type="entry name" value="Picot, isoform B"/>
    <property type="match status" value="1"/>
</dbReference>
<comment type="function">
    <text evidence="10">May be an inorganic phosphate cotransporter.</text>
</comment>
<protein>
    <recommendedName>
        <fullName evidence="11">Putative inorganic phosphate cotransporter</fullName>
    </recommendedName>
</protein>